<keyword evidence="11" id="KW-0496">Mitochondrion</keyword>
<accession>A0AAJ8JNA7</accession>
<evidence type="ECO:0000256" key="8">
    <source>
        <dbReference type="ARBA" id="ARBA00022833"/>
    </source>
</evidence>
<evidence type="ECO:0000256" key="3">
    <source>
        <dbReference type="ARBA" id="ARBA00006040"/>
    </source>
</evidence>
<keyword evidence="8 15" id="KW-0862">Zinc</keyword>
<dbReference type="Proteomes" id="UP000094043">
    <property type="component" value="Chromosome 1"/>
</dbReference>
<dbReference type="InterPro" id="IPR024079">
    <property type="entry name" value="MetalloPept_cat_dom_sf"/>
</dbReference>
<proteinExistence type="inferred from homology"/>
<evidence type="ECO:0000259" key="16">
    <source>
        <dbReference type="Pfam" id="PF01432"/>
    </source>
</evidence>
<evidence type="ECO:0000256" key="2">
    <source>
        <dbReference type="ARBA" id="ARBA00004305"/>
    </source>
</evidence>
<evidence type="ECO:0000256" key="15">
    <source>
        <dbReference type="RuleBase" id="RU003435"/>
    </source>
</evidence>
<reference evidence="17" key="1">
    <citation type="submission" date="2016-06" db="EMBL/GenBank/DDBJ databases">
        <authorList>
            <person name="Cuomo C."/>
            <person name="Litvintseva A."/>
            <person name="Heitman J."/>
            <person name="Chen Y."/>
            <person name="Sun S."/>
            <person name="Springer D."/>
            <person name="Dromer F."/>
            <person name="Young S."/>
            <person name="Zeng Q."/>
            <person name="Chapman S."/>
            <person name="Gujja S."/>
            <person name="Saif S."/>
            <person name="Birren B."/>
        </authorList>
    </citation>
    <scope>NUCLEOTIDE SEQUENCE</scope>
    <source>
        <strain evidence="17">CBS 7841</strain>
    </source>
</reference>
<comment type="function">
    <text evidence="12">Cleaves proteins, imported into the mitochondrion, to their mature size. While most mitochondrial precursor proteins are processed to the mature form in one step by mitochondrial processing peptidase (MPP), the sequential cleavage by MIP of an octapeptide after initial processing by MPP is a required step for a subgroup of nuclear-encoded precursor proteins destined for the matrix or the inner membrane.</text>
</comment>
<evidence type="ECO:0000256" key="5">
    <source>
        <dbReference type="ARBA" id="ARBA00022670"/>
    </source>
</evidence>
<evidence type="ECO:0000256" key="10">
    <source>
        <dbReference type="ARBA" id="ARBA00023049"/>
    </source>
</evidence>
<gene>
    <name evidence="17" type="ORF">L203_100574</name>
</gene>
<feature type="domain" description="Peptidase M3A/M3B catalytic" evidence="16">
    <location>
        <begin position="310"/>
        <end position="784"/>
    </location>
</feature>
<keyword evidence="18" id="KW-1185">Reference proteome</keyword>
<evidence type="ECO:0000256" key="1">
    <source>
        <dbReference type="ARBA" id="ARBA00000436"/>
    </source>
</evidence>
<evidence type="ECO:0000256" key="9">
    <source>
        <dbReference type="ARBA" id="ARBA00022946"/>
    </source>
</evidence>
<dbReference type="InterPro" id="IPR001567">
    <property type="entry name" value="Pept_M3A_M3B_dom"/>
</dbReference>
<keyword evidence="9" id="KW-0809">Transit peptide</keyword>
<dbReference type="Gene3D" id="1.10.1370.10">
    <property type="entry name" value="Neurolysin, domain 3"/>
    <property type="match status" value="2"/>
</dbReference>
<dbReference type="GO" id="GO:0004222">
    <property type="term" value="F:metalloendopeptidase activity"/>
    <property type="evidence" value="ECO:0007669"/>
    <property type="project" value="UniProtKB-EC"/>
</dbReference>
<dbReference type="GO" id="GO:0046872">
    <property type="term" value="F:metal ion binding"/>
    <property type="evidence" value="ECO:0007669"/>
    <property type="project" value="UniProtKB-UniRule"/>
</dbReference>
<dbReference type="InterPro" id="IPR045090">
    <property type="entry name" value="Pept_M3A_M3B"/>
</dbReference>
<dbReference type="RefSeq" id="XP_066066129.1">
    <property type="nucleotide sequence ID" value="XM_066210032.1"/>
</dbReference>
<dbReference type="GO" id="GO:0005759">
    <property type="term" value="C:mitochondrial matrix"/>
    <property type="evidence" value="ECO:0007669"/>
    <property type="project" value="UniProtKB-SubCell"/>
</dbReference>
<dbReference type="FunFam" id="3.40.390.10:FF:000055">
    <property type="entry name" value="Related to mitochondrial intermediate peptidase"/>
    <property type="match status" value="1"/>
</dbReference>
<evidence type="ECO:0000256" key="6">
    <source>
        <dbReference type="ARBA" id="ARBA00022723"/>
    </source>
</evidence>
<dbReference type="InterPro" id="IPR033851">
    <property type="entry name" value="M3A_MIP"/>
</dbReference>
<dbReference type="EC" id="3.4.24.59" evidence="4"/>
<dbReference type="GO" id="GO:0006627">
    <property type="term" value="P:protein processing involved in protein targeting to mitochondrion"/>
    <property type="evidence" value="ECO:0007669"/>
    <property type="project" value="TreeGrafter"/>
</dbReference>
<dbReference type="EMBL" id="CP143784">
    <property type="protein sequence ID" value="WVN85428.1"/>
    <property type="molecule type" value="Genomic_DNA"/>
</dbReference>
<reference evidence="17" key="3">
    <citation type="submission" date="2024-01" db="EMBL/GenBank/DDBJ databases">
        <authorList>
            <person name="Coelho M.A."/>
            <person name="David-Palma M."/>
            <person name="Shea T."/>
            <person name="Sun S."/>
            <person name="Cuomo C.A."/>
            <person name="Heitman J."/>
        </authorList>
    </citation>
    <scope>NUCLEOTIDE SEQUENCE</scope>
    <source>
        <strain evidence="17">CBS 7841</strain>
    </source>
</reference>
<protein>
    <recommendedName>
        <fullName evidence="13">Mitochondrial intermediate peptidase 1</fullName>
        <ecNumber evidence="4">3.4.24.59</ecNumber>
    </recommendedName>
    <alternativeName>
        <fullName evidence="14">Octapeptidyl aminopeptidase 1</fullName>
    </alternativeName>
</protein>
<evidence type="ECO:0000256" key="13">
    <source>
        <dbReference type="ARBA" id="ARBA00071226"/>
    </source>
</evidence>
<keyword evidence="5 15" id="KW-0645">Protease</keyword>
<dbReference type="Gene3D" id="3.40.390.10">
    <property type="entry name" value="Collagenase (Catalytic Domain)"/>
    <property type="match status" value="1"/>
</dbReference>
<dbReference type="Pfam" id="PF01432">
    <property type="entry name" value="Peptidase_M3"/>
    <property type="match status" value="1"/>
</dbReference>
<dbReference type="GO" id="GO:0006518">
    <property type="term" value="P:peptide metabolic process"/>
    <property type="evidence" value="ECO:0007669"/>
    <property type="project" value="TreeGrafter"/>
</dbReference>
<evidence type="ECO:0000313" key="18">
    <source>
        <dbReference type="Proteomes" id="UP000094043"/>
    </source>
</evidence>
<evidence type="ECO:0000256" key="12">
    <source>
        <dbReference type="ARBA" id="ARBA00025208"/>
    </source>
</evidence>
<dbReference type="AlphaFoldDB" id="A0AAJ8JNA7"/>
<keyword evidence="10 15" id="KW-0482">Metalloprotease</keyword>
<evidence type="ECO:0000256" key="4">
    <source>
        <dbReference type="ARBA" id="ARBA00012441"/>
    </source>
</evidence>
<name>A0AAJ8JNA7_9TREE</name>
<dbReference type="SUPFAM" id="SSF55486">
    <property type="entry name" value="Metalloproteases ('zincins'), catalytic domain"/>
    <property type="match status" value="1"/>
</dbReference>
<dbReference type="PANTHER" id="PTHR11804">
    <property type="entry name" value="PROTEASE M3 THIMET OLIGOPEPTIDASE-RELATED"/>
    <property type="match status" value="1"/>
</dbReference>
<dbReference type="KEGG" id="cdep:91084790"/>
<evidence type="ECO:0000256" key="7">
    <source>
        <dbReference type="ARBA" id="ARBA00022801"/>
    </source>
</evidence>
<sequence length="810" mass="89167">MDISLPKCLRLVNPVMRPVIRAASLSTISRASLSSTRPTKNSQRAFFNSSPIPSVQKLSTKPNEAALKAHFDLPYPISSISKQTSATFPLFLFPPLTSPEAFQRLTERTIVHSAALVNRICSAVDDPSGKELRLVVKNLDRLSDVLCGVIDLCELVRNVHPDKLWVSESEKTYEALCSFMNKLNTSKELYDTLVKTVSHTFSGNPLSAAERRVAHTFLSDFERSGIHLSPAVRAKFVEHSDNISSFGRDFLNTASTGPPPRPLIEIPEPERLLGGLSSSFVSSLSRPKRNGPAVVVPGSWEAQMIGRFAENEEARRLVYLGSMREDKERVQVLEALLRERAELAHVLGKETWGEVALSDKMAKTPRNVLGFLTSLAVHHRPAAAADVAMLQQLKGLAYAHGRTTSLPPFYAWDRDHYAEIYTSSLASPSLPSITPYFSTGTAMYGLSHILSKLYGISFQPVSVQNGEVWHPSVRRLDVIGESGKAIGVIYCDLFSREGKPASGAAHFTVRCSRRVDDDDFAGDGLPEGWDEKYGKGMETEGEELEGRKGKYQLPVVVLTTDVGTVSEGNPALLGWNDLETLFHEMGHAIHSMLGQTEFHNVSGTRCPTDFVELPSILMEHFVSSPAVLSTFATHQHTSEPLPLPLIESHIQLNQSLKALETHSQILMALLDQKYHSIRHGDGVDSTGIWNDLQKSLGVIPPVIGTAWQTQFGHLYGYGATYYSYLFDRAIAGKVWSSLFAKPQDSQGFNGDAECVLSRKGGEIFKDKLLKWGGGKDPWEMVGDVIGGNEGEVVAKGNEQAMELVGKWMIE</sequence>
<comment type="cofactor">
    <cofactor evidence="15">
        <name>Zn(2+)</name>
        <dbReference type="ChEBI" id="CHEBI:29105"/>
    </cofactor>
    <text evidence="15">Binds 1 zinc ion.</text>
</comment>
<evidence type="ECO:0000313" key="17">
    <source>
        <dbReference type="EMBL" id="WVN85428.1"/>
    </source>
</evidence>
<keyword evidence="7 15" id="KW-0378">Hydrolase</keyword>
<evidence type="ECO:0000256" key="14">
    <source>
        <dbReference type="ARBA" id="ARBA00082239"/>
    </source>
</evidence>
<evidence type="ECO:0000256" key="11">
    <source>
        <dbReference type="ARBA" id="ARBA00023128"/>
    </source>
</evidence>
<comment type="similarity">
    <text evidence="3 15">Belongs to the peptidase M3 family.</text>
</comment>
<comment type="catalytic activity">
    <reaction evidence="1">
        <text>Release of an N-terminal octapeptide as second stage of processing of some proteins imported into the mitochondrion.</text>
        <dbReference type="EC" id="3.4.24.59"/>
    </reaction>
</comment>
<reference evidence="17" key="2">
    <citation type="journal article" date="2022" name="Elife">
        <title>Obligate sexual reproduction of a homothallic fungus closely related to the Cryptococcus pathogenic species complex.</title>
        <authorList>
            <person name="Passer A.R."/>
            <person name="Clancey S.A."/>
            <person name="Shea T."/>
            <person name="David-Palma M."/>
            <person name="Averette A.F."/>
            <person name="Boekhout T."/>
            <person name="Porcel B.M."/>
            <person name="Nowrousian M."/>
            <person name="Cuomo C.A."/>
            <person name="Sun S."/>
            <person name="Heitman J."/>
            <person name="Coelho M.A."/>
        </authorList>
    </citation>
    <scope>NUCLEOTIDE SEQUENCE</scope>
    <source>
        <strain evidence="17">CBS 7841</strain>
    </source>
</reference>
<dbReference type="GeneID" id="91084790"/>
<organism evidence="17 18">
    <name type="scientific">Cryptococcus depauperatus CBS 7841</name>
    <dbReference type="NCBI Taxonomy" id="1295531"/>
    <lineage>
        <taxon>Eukaryota</taxon>
        <taxon>Fungi</taxon>
        <taxon>Dikarya</taxon>
        <taxon>Basidiomycota</taxon>
        <taxon>Agaricomycotina</taxon>
        <taxon>Tremellomycetes</taxon>
        <taxon>Tremellales</taxon>
        <taxon>Cryptococcaceae</taxon>
        <taxon>Cryptococcus</taxon>
    </lineage>
</organism>
<dbReference type="PANTHER" id="PTHR11804:SF79">
    <property type="entry name" value="MITOCHONDRIAL INTERMEDIATE PEPTIDASE"/>
    <property type="match status" value="1"/>
</dbReference>
<keyword evidence="6 15" id="KW-0479">Metal-binding</keyword>
<dbReference type="CDD" id="cd06457">
    <property type="entry name" value="M3A_MIP"/>
    <property type="match status" value="1"/>
</dbReference>
<dbReference type="InterPro" id="IPR024077">
    <property type="entry name" value="Neurolysin/TOP_dom2"/>
</dbReference>
<comment type="subcellular location">
    <subcellularLocation>
        <location evidence="2">Mitochondrion matrix</location>
    </subcellularLocation>
</comment>